<protein>
    <recommendedName>
        <fullName evidence="3">DUF4336 domain-containing protein</fullName>
    </recommendedName>
</protein>
<dbReference type="InterPro" id="IPR036866">
    <property type="entry name" value="RibonucZ/Hydroxyglut_hydro"/>
</dbReference>
<sequence>MSRLNDEWKVEKHGPLEMLGEGLHSVAGEINMPLGHFPRRMTVLTLQGGRLAVWSAIPLRETEMAQLESMGSVAYLIVPGVAHRLDLKAWKHRYPAAKVVCPPGAREAVAEAVPVDATVDVLDDPTVAFQTVPGVDGKEAALLIRRPDGTSLVVNDIIANVRHPDGLGAKVMARLMGFGVKQPQMPWVGEKMFVKDHAAVAGALRAWAAEPDLARIIVSHGDVITDRPREVLEKIAAEVSD</sequence>
<gene>
    <name evidence="1" type="ORF">WKW80_25680</name>
</gene>
<dbReference type="Proteomes" id="UP001363010">
    <property type="component" value="Unassembled WGS sequence"/>
</dbReference>
<dbReference type="PANTHER" id="PTHR33835:SF1">
    <property type="entry name" value="METALLO-BETA-LACTAMASE DOMAIN-CONTAINING PROTEIN"/>
    <property type="match status" value="1"/>
</dbReference>
<accession>A0ABU8W5N2</accession>
<dbReference type="EMBL" id="JBBKZV010000021">
    <property type="protein sequence ID" value="MEJ8825372.1"/>
    <property type="molecule type" value="Genomic_DNA"/>
</dbReference>
<dbReference type="InterPro" id="IPR025638">
    <property type="entry name" value="DUF4336"/>
</dbReference>
<evidence type="ECO:0008006" key="3">
    <source>
        <dbReference type="Google" id="ProtNLM"/>
    </source>
</evidence>
<dbReference type="SUPFAM" id="SSF56281">
    <property type="entry name" value="Metallo-hydrolase/oxidoreductase"/>
    <property type="match status" value="1"/>
</dbReference>
<dbReference type="PANTHER" id="PTHR33835">
    <property type="entry name" value="YALI0C07656P"/>
    <property type="match status" value="1"/>
</dbReference>
<proteinExistence type="predicted"/>
<evidence type="ECO:0000313" key="1">
    <source>
        <dbReference type="EMBL" id="MEJ8825372.1"/>
    </source>
</evidence>
<dbReference type="RefSeq" id="WP_340366404.1">
    <property type="nucleotide sequence ID" value="NZ_JBBKZV010000021.1"/>
</dbReference>
<keyword evidence="2" id="KW-1185">Reference proteome</keyword>
<organism evidence="1 2">
    <name type="scientific">Variovorax humicola</name>
    <dbReference type="NCBI Taxonomy" id="1769758"/>
    <lineage>
        <taxon>Bacteria</taxon>
        <taxon>Pseudomonadati</taxon>
        <taxon>Pseudomonadota</taxon>
        <taxon>Betaproteobacteria</taxon>
        <taxon>Burkholderiales</taxon>
        <taxon>Comamonadaceae</taxon>
        <taxon>Variovorax</taxon>
    </lineage>
</organism>
<name>A0ABU8W5N2_9BURK</name>
<evidence type="ECO:0000313" key="2">
    <source>
        <dbReference type="Proteomes" id="UP001363010"/>
    </source>
</evidence>
<reference evidence="1 2" key="1">
    <citation type="submission" date="2024-03" db="EMBL/GenBank/DDBJ databases">
        <title>Novel species of the genus Variovorax.</title>
        <authorList>
            <person name="Liu Q."/>
            <person name="Xin Y.-H."/>
        </authorList>
    </citation>
    <scope>NUCLEOTIDE SEQUENCE [LARGE SCALE GENOMIC DNA]</scope>
    <source>
        <strain evidence="1 2">KACC 18501</strain>
    </source>
</reference>
<comment type="caution">
    <text evidence="1">The sequence shown here is derived from an EMBL/GenBank/DDBJ whole genome shotgun (WGS) entry which is preliminary data.</text>
</comment>